<feature type="non-terminal residue" evidence="1">
    <location>
        <position position="1"/>
    </location>
</feature>
<reference evidence="1" key="1">
    <citation type="submission" date="2020-11" db="EMBL/GenBank/DDBJ databases">
        <authorList>
            <person name="Tran Van P."/>
        </authorList>
    </citation>
    <scope>NUCLEOTIDE SEQUENCE</scope>
</reference>
<sequence>SRESKVMKIVLLFLALCAFVAVEGQFRRRTIEEICKIVEERKACEKIVQFRNGTYCEKAIAKEIYKESDACKEERLPRKQRHYTFACCCCEKA</sequence>
<name>A0A7R8WAA0_9CRUS</name>
<dbReference type="EMBL" id="OB660538">
    <property type="protein sequence ID" value="CAD7225258.1"/>
    <property type="molecule type" value="Genomic_DNA"/>
</dbReference>
<proteinExistence type="predicted"/>
<evidence type="ECO:0000313" key="1">
    <source>
        <dbReference type="EMBL" id="CAD7225258.1"/>
    </source>
</evidence>
<organism evidence="1">
    <name type="scientific">Cyprideis torosa</name>
    <dbReference type="NCBI Taxonomy" id="163714"/>
    <lineage>
        <taxon>Eukaryota</taxon>
        <taxon>Metazoa</taxon>
        <taxon>Ecdysozoa</taxon>
        <taxon>Arthropoda</taxon>
        <taxon>Crustacea</taxon>
        <taxon>Oligostraca</taxon>
        <taxon>Ostracoda</taxon>
        <taxon>Podocopa</taxon>
        <taxon>Podocopida</taxon>
        <taxon>Cytherocopina</taxon>
        <taxon>Cytheroidea</taxon>
        <taxon>Cytherideidae</taxon>
        <taxon>Cyprideis</taxon>
    </lineage>
</organism>
<accession>A0A7R8WAA0</accession>
<protein>
    <submittedName>
        <fullName evidence="1">Uncharacterized protein</fullName>
    </submittedName>
</protein>
<gene>
    <name evidence="1" type="ORF">CTOB1V02_LOCUS3203</name>
</gene>
<dbReference type="AlphaFoldDB" id="A0A7R8WAA0"/>